<gene>
    <name evidence="1" type="ORF">SAMN05444271_1705</name>
</gene>
<organism evidence="1 2">
    <name type="scientific">Halohasta litchfieldiae</name>
    <dbReference type="NCBI Taxonomy" id="1073996"/>
    <lineage>
        <taxon>Archaea</taxon>
        <taxon>Methanobacteriati</taxon>
        <taxon>Methanobacteriota</taxon>
        <taxon>Stenosarchaea group</taxon>
        <taxon>Halobacteria</taxon>
        <taxon>Halobacteriales</taxon>
        <taxon>Haloferacaceae</taxon>
        <taxon>Halohasta</taxon>
    </lineage>
</organism>
<sequence length="154" mass="16687">MTASGNACRYQVMRIPIQQGWVDHCLHRALYCAPVVGCSHRIVYLLTGCERYSGDLEPRAAPALGQPDRPIVGVDDFCDDCQSEPGAALRGRIAGSEDIGSNGCRDARAIVLDIDPLRPDESSTNRNTGSTMFNAIAEDVLKDVFDSVSISRLC</sequence>
<proteinExistence type="predicted"/>
<protein>
    <submittedName>
        <fullName evidence="1">Uncharacterized protein</fullName>
    </submittedName>
</protein>
<dbReference type="Proteomes" id="UP000198888">
    <property type="component" value="Unassembled WGS sequence"/>
</dbReference>
<accession>A0A1H6YQN3</accession>
<dbReference type="AlphaFoldDB" id="A0A1H6YQN3"/>
<reference evidence="1 2" key="1">
    <citation type="submission" date="2016-10" db="EMBL/GenBank/DDBJ databases">
        <authorList>
            <person name="de Groot N.N."/>
        </authorList>
    </citation>
    <scope>NUCLEOTIDE SEQUENCE [LARGE SCALE GENOMIC DNA]</scope>
    <source>
        <strain evidence="1 2">DSM 22187</strain>
    </source>
</reference>
<evidence type="ECO:0000313" key="1">
    <source>
        <dbReference type="EMBL" id="SEJ39045.1"/>
    </source>
</evidence>
<name>A0A1H6YQN3_9EURY</name>
<evidence type="ECO:0000313" key="2">
    <source>
        <dbReference type="Proteomes" id="UP000198888"/>
    </source>
</evidence>
<keyword evidence="2" id="KW-1185">Reference proteome</keyword>
<dbReference type="EMBL" id="FNYR01000070">
    <property type="protein sequence ID" value="SEJ39045.1"/>
    <property type="molecule type" value="Genomic_DNA"/>
</dbReference>
<dbReference type="STRING" id="1073996.SAMN05444271_1705"/>